<keyword evidence="2" id="KW-0663">Pyridoxal phosphate</keyword>
<evidence type="ECO:0000256" key="1">
    <source>
        <dbReference type="ARBA" id="ARBA00001933"/>
    </source>
</evidence>
<geneLocation type="plasmid" evidence="6 7">
    <name>pFA4</name>
</geneLocation>
<dbReference type="Proteomes" id="UP001348817">
    <property type="component" value="Plasmid pFA4"/>
</dbReference>
<gene>
    <name evidence="6" type="primary">csdB</name>
    <name evidence="6" type="ORF">FUAX_47560</name>
</gene>
<dbReference type="InterPro" id="IPR015422">
    <property type="entry name" value="PyrdxlP-dep_Trfase_small"/>
</dbReference>
<dbReference type="PANTHER" id="PTHR43586:SF4">
    <property type="entry name" value="ISOPENICILLIN N EPIMERASE"/>
    <property type="match status" value="1"/>
</dbReference>
<dbReference type="PANTHER" id="PTHR43586">
    <property type="entry name" value="CYSTEINE DESULFURASE"/>
    <property type="match status" value="1"/>
</dbReference>
<name>A0AAU9D0T6_9BACT</name>
<dbReference type="RefSeq" id="WP_338395676.1">
    <property type="nucleotide sequence ID" value="NZ_AP025318.1"/>
</dbReference>
<dbReference type="Gene3D" id="3.90.1150.10">
    <property type="entry name" value="Aspartate Aminotransferase, domain 1"/>
    <property type="match status" value="1"/>
</dbReference>
<dbReference type="InterPro" id="IPR015424">
    <property type="entry name" value="PyrdxlP-dep_Trfase"/>
</dbReference>
<dbReference type="AlphaFoldDB" id="A0AAU9D0T6"/>
<accession>A0AAU9D0T6</accession>
<evidence type="ECO:0000259" key="5">
    <source>
        <dbReference type="Pfam" id="PF00266"/>
    </source>
</evidence>
<comment type="cofactor">
    <cofactor evidence="1 4">
        <name>pyridoxal 5'-phosphate</name>
        <dbReference type="ChEBI" id="CHEBI:597326"/>
    </cofactor>
</comment>
<dbReference type="Pfam" id="PF00266">
    <property type="entry name" value="Aminotran_5"/>
    <property type="match status" value="1"/>
</dbReference>
<dbReference type="SUPFAM" id="SSF53383">
    <property type="entry name" value="PLP-dependent transferases"/>
    <property type="match status" value="1"/>
</dbReference>
<keyword evidence="6" id="KW-0614">Plasmid</keyword>
<keyword evidence="7" id="KW-1185">Reference proteome</keyword>
<evidence type="ECO:0000256" key="4">
    <source>
        <dbReference type="RuleBase" id="RU004504"/>
    </source>
</evidence>
<dbReference type="InterPro" id="IPR015421">
    <property type="entry name" value="PyrdxlP-dep_Trfase_major"/>
</dbReference>
<sequence length="374" mass="41199">MKKNALTYFDNAATSFPKPVAVASAITEYLTETGGTYGRSAHGRAFRVSAEVEACRDALADALGTETPECVSFAHNATHASNLLLRGLNLKGTVWHSPMEHNAIMRPLEYLRKKRRIQLRELPAGSDGKIQLDKLDLIGKDTALVVVNHQSNVNGVIQPLREIKKAIGETPILVDASQSLGNSPVKTDEWELDYVIFTGHKSLLGPTGTGGFFARHSDLPEPLLFGGTGSQSDSLDMPAFAPDKFEAGTPNVAGIFGLLGALQNRPEPEHTPDDFRKLLEEIEDLPQYEIYRAKSLLDQGETFSLRHRSIDVSELNARLYHDFGIETRSGLHCAPMAHRFLGTFPQGTCRVSLSPYHRPDDLAYLLDALKRIEK</sequence>
<evidence type="ECO:0000313" key="6">
    <source>
        <dbReference type="EMBL" id="BDD12324.1"/>
    </source>
</evidence>
<evidence type="ECO:0000313" key="7">
    <source>
        <dbReference type="Proteomes" id="UP001348817"/>
    </source>
</evidence>
<dbReference type="PROSITE" id="PS00595">
    <property type="entry name" value="AA_TRANSFER_CLASS_5"/>
    <property type="match status" value="1"/>
</dbReference>
<reference evidence="6 7" key="1">
    <citation type="submission" date="2021-12" db="EMBL/GenBank/DDBJ databases">
        <title>Genome sequencing of bacteria with rrn-lacking chromosome and rrn-plasmid.</title>
        <authorList>
            <person name="Anda M."/>
            <person name="Iwasaki W."/>
        </authorList>
    </citation>
    <scope>NUCLEOTIDE SEQUENCE [LARGE SCALE GENOMIC DNA]</scope>
    <source>
        <strain evidence="6 7">DSM 100852</strain>
        <plasmid evidence="6 7">pFA4</plasmid>
    </source>
</reference>
<dbReference type="InterPro" id="IPR020578">
    <property type="entry name" value="Aminotrans_V_PyrdxlP_BS"/>
</dbReference>
<dbReference type="KEGG" id="fax:FUAX_47560"/>
<evidence type="ECO:0000256" key="2">
    <source>
        <dbReference type="ARBA" id="ARBA00022898"/>
    </source>
</evidence>
<dbReference type="InterPro" id="IPR000192">
    <property type="entry name" value="Aminotrans_V_dom"/>
</dbReference>
<comment type="similarity">
    <text evidence="3">Belongs to the class-V pyridoxal-phosphate-dependent aminotransferase family.</text>
</comment>
<protein>
    <submittedName>
        <fullName evidence="6">Cysteine desulfurase</fullName>
    </submittedName>
</protein>
<feature type="domain" description="Aminotransferase class V" evidence="5">
    <location>
        <begin position="7"/>
        <end position="365"/>
    </location>
</feature>
<organism evidence="6 7">
    <name type="scientific">Fulvitalea axinellae</name>
    <dbReference type="NCBI Taxonomy" id="1182444"/>
    <lineage>
        <taxon>Bacteria</taxon>
        <taxon>Pseudomonadati</taxon>
        <taxon>Bacteroidota</taxon>
        <taxon>Cytophagia</taxon>
        <taxon>Cytophagales</taxon>
        <taxon>Persicobacteraceae</taxon>
        <taxon>Fulvitalea</taxon>
    </lineage>
</organism>
<evidence type="ECO:0000256" key="3">
    <source>
        <dbReference type="RuleBase" id="RU004075"/>
    </source>
</evidence>
<proteinExistence type="inferred from homology"/>
<dbReference type="EMBL" id="AP025318">
    <property type="protein sequence ID" value="BDD12324.1"/>
    <property type="molecule type" value="Genomic_DNA"/>
</dbReference>
<dbReference type="Gene3D" id="3.40.640.10">
    <property type="entry name" value="Type I PLP-dependent aspartate aminotransferase-like (Major domain)"/>
    <property type="match status" value="1"/>
</dbReference>